<feature type="transmembrane region" description="Helical" evidence="1">
    <location>
        <begin position="36"/>
        <end position="55"/>
    </location>
</feature>
<name>A0AAV4R1G7_CAEEX</name>
<protein>
    <recommendedName>
        <fullName evidence="4">Late nodulin</fullName>
    </recommendedName>
</protein>
<evidence type="ECO:0000256" key="1">
    <source>
        <dbReference type="SAM" id="Phobius"/>
    </source>
</evidence>
<evidence type="ECO:0000313" key="3">
    <source>
        <dbReference type="Proteomes" id="UP001054945"/>
    </source>
</evidence>
<dbReference type="Proteomes" id="UP001054945">
    <property type="component" value="Unassembled WGS sequence"/>
</dbReference>
<accession>A0AAV4R1G7</accession>
<reference evidence="2 3" key="1">
    <citation type="submission" date="2021-06" db="EMBL/GenBank/DDBJ databases">
        <title>Caerostris extrusa draft genome.</title>
        <authorList>
            <person name="Kono N."/>
            <person name="Arakawa K."/>
        </authorList>
    </citation>
    <scope>NUCLEOTIDE SEQUENCE [LARGE SCALE GENOMIC DNA]</scope>
</reference>
<sequence>MPQILKNWSSTLIFTNCNIHIQVNCSRKLYYTMGKTFFLVFLCVFVVSTICVSASDEGKRCFVPRPIPLPRPPNTIICGVGFYCDEHNTYKCKPVPRPI</sequence>
<dbReference type="AlphaFoldDB" id="A0AAV4R1G7"/>
<keyword evidence="1" id="KW-1133">Transmembrane helix</keyword>
<organism evidence="2 3">
    <name type="scientific">Caerostris extrusa</name>
    <name type="common">Bark spider</name>
    <name type="synonym">Caerostris bankana</name>
    <dbReference type="NCBI Taxonomy" id="172846"/>
    <lineage>
        <taxon>Eukaryota</taxon>
        <taxon>Metazoa</taxon>
        <taxon>Ecdysozoa</taxon>
        <taxon>Arthropoda</taxon>
        <taxon>Chelicerata</taxon>
        <taxon>Arachnida</taxon>
        <taxon>Araneae</taxon>
        <taxon>Araneomorphae</taxon>
        <taxon>Entelegynae</taxon>
        <taxon>Araneoidea</taxon>
        <taxon>Araneidae</taxon>
        <taxon>Caerostris</taxon>
    </lineage>
</organism>
<keyword evidence="1" id="KW-0812">Transmembrane</keyword>
<keyword evidence="3" id="KW-1185">Reference proteome</keyword>
<evidence type="ECO:0000313" key="2">
    <source>
        <dbReference type="EMBL" id="GIY14911.1"/>
    </source>
</evidence>
<keyword evidence="1" id="KW-0472">Membrane</keyword>
<proteinExistence type="predicted"/>
<dbReference type="EMBL" id="BPLR01007166">
    <property type="protein sequence ID" value="GIY14911.1"/>
    <property type="molecule type" value="Genomic_DNA"/>
</dbReference>
<gene>
    <name evidence="2" type="ORF">CEXT_568731</name>
</gene>
<evidence type="ECO:0008006" key="4">
    <source>
        <dbReference type="Google" id="ProtNLM"/>
    </source>
</evidence>
<comment type="caution">
    <text evidence="2">The sequence shown here is derived from an EMBL/GenBank/DDBJ whole genome shotgun (WGS) entry which is preliminary data.</text>
</comment>